<accession>A0A508A5T3</accession>
<dbReference type="InterPro" id="IPR050710">
    <property type="entry name" value="Band7/mec-2_domain"/>
</dbReference>
<dbReference type="GO" id="GO:0098552">
    <property type="term" value="C:side of membrane"/>
    <property type="evidence" value="ECO:0007669"/>
    <property type="project" value="UniProtKB-ARBA"/>
</dbReference>
<dbReference type="FunFam" id="3.30.479.30:FF:000004">
    <property type="entry name" value="Putative membrane protease family, stomatin"/>
    <property type="match status" value="1"/>
</dbReference>
<dbReference type="PANTHER" id="PTHR43327:SF10">
    <property type="entry name" value="STOMATIN-LIKE PROTEIN 2, MITOCHONDRIAL"/>
    <property type="match status" value="1"/>
</dbReference>
<sequence length="437" mass="45728">MPVISFILLLLAVLVIVIIFRAVRIVKQSTAIIVERLGRFQAAYTAGLHFLVPFVDRVRNVMDMREQVVSFPPQPVITSDNLVVSIDSVVYYQITDPTRATYEISNYLQAIEQLTVTTLRNVVGSMDLEQTLTSRDQINGQLRGVLDQATGRWGIRVNSVELKSIDPPASIQGSMEQQMRAERDRRAAILTAEGVKQSQILTAEGDKQSAILRAEGQAQSAILKAQGESRAILQVFDAIHRGNADSKLLAYQYLQTLPKIANGSSSKMWIVPTEFTAALDGIAGALGGGKDGGPGGGPSGSDGDDDSSAGVDLSGSELDLGIASDLASTSLQAPEEALAQARGEVESASQEASEEPAPKGNAAPKPPADDVDDGATVTVPTSDGVEGNHSAHGSHAAGPAEQSGQPGTVPPRGGGYGIQAQPGYGTPPGAPQGPYGA</sequence>
<reference evidence="4 5" key="1">
    <citation type="submission" date="2019-06" db="EMBL/GenBank/DDBJ databases">
        <title>Draft genome sequence of Actinomyces johnsonii CCUG 34287T.</title>
        <authorList>
            <person name="Salva-Serra F."/>
            <person name="Cardew S."/>
            <person name="Moore E."/>
        </authorList>
    </citation>
    <scope>NUCLEOTIDE SEQUENCE [LARGE SCALE GENOMIC DNA]</scope>
    <source>
        <strain evidence="4 5">CCUG 34287</strain>
    </source>
</reference>
<comment type="similarity">
    <text evidence="1">Belongs to the band 7/mec-2 family.</text>
</comment>
<dbReference type="RefSeq" id="WP_141424023.1">
    <property type="nucleotide sequence ID" value="NZ_JASPFB010000002.1"/>
</dbReference>
<name>A0A508A5T3_9ACTO</name>
<dbReference type="SMART" id="SM00244">
    <property type="entry name" value="PHB"/>
    <property type="match status" value="1"/>
</dbReference>
<dbReference type="Gene3D" id="3.30.479.30">
    <property type="entry name" value="Band 7 domain"/>
    <property type="match status" value="1"/>
</dbReference>
<evidence type="ECO:0000256" key="1">
    <source>
        <dbReference type="ARBA" id="ARBA00008164"/>
    </source>
</evidence>
<evidence type="ECO:0000313" key="5">
    <source>
        <dbReference type="Proteomes" id="UP000319010"/>
    </source>
</evidence>
<proteinExistence type="inferred from homology"/>
<evidence type="ECO:0000313" key="4">
    <source>
        <dbReference type="EMBL" id="TQD43794.1"/>
    </source>
</evidence>
<evidence type="ECO:0000259" key="3">
    <source>
        <dbReference type="SMART" id="SM00244"/>
    </source>
</evidence>
<dbReference type="InterPro" id="IPR001972">
    <property type="entry name" value="Stomatin_HflK_fam"/>
</dbReference>
<evidence type="ECO:0000256" key="2">
    <source>
        <dbReference type="SAM" id="MobiDB-lite"/>
    </source>
</evidence>
<dbReference type="Proteomes" id="UP000319010">
    <property type="component" value="Unassembled WGS sequence"/>
</dbReference>
<dbReference type="CDD" id="cd08829">
    <property type="entry name" value="SPFH_paraslipin"/>
    <property type="match status" value="1"/>
</dbReference>
<dbReference type="Pfam" id="PF01145">
    <property type="entry name" value="Band_7"/>
    <property type="match status" value="1"/>
</dbReference>
<dbReference type="PRINTS" id="PR00721">
    <property type="entry name" value="STOMATIN"/>
</dbReference>
<gene>
    <name evidence="4" type="ORF">FK256_05730</name>
</gene>
<feature type="region of interest" description="Disordered" evidence="2">
    <location>
        <begin position="286"/>
        <end position="315"/>
    </location>
</feature>
<organism evidence="4 5">
    <name type="scientific">Actinomyces johnsonii</name>
    <dbReference type="NCBI Taxonomy" id="544581"/>
    <lineage>
        <taxon>Bacteria</taxon>
        <taxon>Bacillati</taxon>
        <taxon>Actinomycetota</taxon>
        <taxon>Actinomycetes</taxon>
        <taxon>Actinomycetales</taxon>
        <taxon>Actinomycetaceae</taxon>
        <taxon>Actinomyces</taxon>
    </lineage>
</organism>
<dbReference type="EMBL" id="VICB01000005">
    <property type="protein sequence ID" value="TQD43794.1"/>
    <property type="molecule type" value="Genomic_DNA"/>
</dbReference>
<feature type="region of interest" description="Disordered" evidence="2">
    <location>
        <begin position="331"/>
        <end position="437"/>
    </location>
</feature>
<feature type="domain" description="Band 7" evidence="3">
    <location>
        <begin position="21"/>
        <end position="179"/>
    </location>
</feature>
<protein>
    <submittedName>
        <fullName evidence="4">SPFH/Band 7/PHB domain protein</fullName>
    </submittedName>
</protein>
<dbReference type="InterPro" id="IPR036013">
    <property type="entry name" value="Band_7/SPFH_dom_sf"/>
</dbReference>
<dbReference type="GO" id="GO:0005886">
    <property type="term" value="C:plasma membrane"/>
    <property type="evidence" value="ECO:0007669"/>
    <property type="project" value="UniProtKB-ARBA"/>
</dbReference>
<dbReference type="AlphaFoldDB" id="A0A508A5T3"/>
<feature type="compositionally biased region" description="Gly residues" evidence="2">
    <location>
        <begin position="286"/>
        <end position="300"/>
    </location>
</feature>
<dbReference type="PANTHER" id="PTHR43327">
    <property type="entry name" value="STOMATIN-LIKE PROTEIN 2, MITOCHONDRIAL"/>
    <property type="match status" value="1"/>
</dbReference>
<dbReference type="SUPFAM" id="SSF117892">
    <property type="entry name" value="Band 7/SPFH domain"/>
    <property type="match status" value="1"/>
</dbReference>
<dbReference type="InterPro" id="IPR001107">
    <property type="entry name" value="Band_7"/>
</dbReference>
<comment type="caution">
    <text evidence="4">The sequence shown here is derived from an EMBL/GenBank/DDBJ whole genome shotgun (WGS) entry which is preliminary data.</text>
</comment>